<keyword evidence="4 8" id="KW-0378">Hydrolase</keyword>
<dbReference type="PANTHER" id="PTHR12318">
    <property type="entry name" value="TESTOSTERONE-REGULATED PROTEIN RP2"/>
    <property type="match status" value="1"/>
</dbReference>
<dbReference type="HOGENOM" id="CLU_059078_0_0_11"/>
<dbReference type="InterPro" id="IPR039121">
    <property type="entry name" value="NUDT19"/>
</dbReference>
<dbReference type="OrthoDB" id="7183442at2"/>
<evidence type="ECO:0000313" key="8">
    <source>
        <dbReference type="EMBL" id="CCM62227.1"/>
    </source>
</evidence>
<dbReference type="GO" id="GO:0046872">
    <property type="term" value="F:metal ion binding"/>
    <property type="evidence" value="ECO:0007669"/>
    <property type="project" value="UniProtKB-KW"/>
</dbReference>
<reference evidence="8 9" key="1">
    <citation type="journal article" date="2013" name="ISME J.">
        <title>Metabolic model for the filamentous 'Candidatus Microthrix parvicella' based on genomic and metagenomic analyses.</title>
        <authorList>
            <person name="Jon McIlroy S."/>
            <person name="Kristiansen R."/>
            <person name="Albertsen M."/>
            <person name="Michael Karst S."/>
            <person name="Rossetti S."/>
            <person name="Lund Nielsen J."/>
            <person name="Tandoi V."/>
            <person name="James Seviour R."/>
            <person name="Nielsen P.H."/>
        </authorList>
    </citation>
    <scope>NUCLEOTIDE SEQUENCE [LARGE SCALE GENOMIC DNA]</scope>
    <source>
        <strain evidence="8 9">RN1</strain>
    </source>
</reference>
<evidence type="ECO:0000256" key="5">
    <source>
        <dbReference type="ARBA" id="ARBA00022842"/>
    </source>
</evidence>
<evidence type="ECO:0000256" key="3">
    <source>
        <dbReference type="ARBA" id="ARBA00022723"/>
    </source>
</evidence>
<protein>
    <submittedName>
        <fullName evidence="8">Putative NUDIX hydrolase</fullName>
    </submittedName>
</protein>
<feature type="domain" description="Nudix hydrolase" evidence="7">
    <location>
        <begin position="14"/>
        <end position="235"/>
    </location>
</feature>
<dbReference type="InterPro" id="IPR000086">
    <property type="entry name" value="NUDIX_hydrolase_dom"/>
</dbReference>
<keyword evidence="6" id="KW-0464">Manganese</keyword>
<comment type="cofactor">
    <cofactor evidence="1">
        <name>Mn(2+)</name>
        <dbReference type="ChEBI" id="CHEBI:29035"/>
    </cofactor>
</comment>
<dbReference type="CDD" id="cd18870">
    <property type="entry name" value="NUDIX_AcylCoAdiphos_Nudt19"/>
    <property type="match status" value="1"/>
</dbReference>
<dbReference type="Proteomes" id="UP000018291">
    <property type="component" value="Unassembled WGS sequence"/>
</dbReference>
<dbReference type="STRING" id="1229780.BN381_100114"/>
<proteinExistence type="predicted"/>
<dbReference type="InterPro" id="IPR015797">
    <property type="entry name" value="NUDIX_hydrolase-like_dom_sf"/>
</dbReference>
<dbReference type="RefSeq" id="WP_012223436.1">
    <property type="nucleotide sequence ID" value="NZ_HG422565.1"/>
</dbReference>
<evidence type="ECO:0000313" key="9">
    <source>
        <dbReference type="Proteomes" id="UP000018291"/>
    </source>
</evidence>
<evidence type="ECO:0000256" key="6">
    <source>
        <dbReference type="ARBA" id="ARBA00023211"/>
    </source>
</evidence>
<keyword evidence="3" id="KW-0479">Metal-binding</keyword>
<dbReference type="PANTHER" id="PTHR12318:SF0">
    <property type="entry name" value="ACYL-COENZYME A DIPHOSPHATASE NUDT19"/>
    <property type="match status" value="1"/>
</dbReference>
<comment type="cofactor">
    <cofactor evidence="2">
        <name>Mg(2+)</name>
        <dbReference type="ChEBI" id="CHEBI:18420"/>
    </cofactor>
</comment>
<keyword evidence="9" id="KW-1185">Reference proteome</keyword>
<evidence type="ECO:0000256" key="2">
    <source>
        <dbReference type="ARBA" id="ARBA00001946"/>
    </source>
</evidence>
<organism evidence="8 9">
    <name type="scientific">Candidatus Neomicrothrix parvicella RN1</name>
    <dbReference type="NCBI Taxonomy" id="1229780"/>
    <lineage>
        <taxon>Bacteria</taxon>
        <taxon>Bacillati</taxon>
        <taxon>Actinomycetota</taxon>
        <taxon>Acidimicrobiia</taxon>
        <taxon>Acidimicrobiales</taxon>
        <taxon>Microthrixaceae</taxon>
        <taxon>Candidatus Neomicrothrix</taxon>
    </lineage>
</organism>
<dbReference type="EMBL" id="CANL01000002">
    <property type="protein sequence ID" value="CCM62227.1"/>
    <property type="molecule type" value="Genomic_DNA"/>
</dbReference>
<dbReference type="Gene3D" id="3.90.79.10">
    <property type="entry name" value="Nucleoside Triphosphate Pyrophosphohydrolase"/>
    <property type="match status" value="1"/>
</dbReference>
<dbReference type="AlphaFoldDB" id="R4Z0S7"/>
<dbReference type="GO" id="GO:0016818">
    <property type="term" value="F:hydrolase activity, acting on acid anhydrides, in phosphorus-containing anhydrides"/>
    <property type="evidence" value="ECO:0007669"/>
    <property type="project" value="InterPro"/>
</dbReference>
<dbReference type="eggNOG" id="COG0494">
    <property type="taxonomic scope" value="Bacteria"/>
</dbReference>
<comment type="caution">
    <text evidence="8">The sequence shown here is derived from an EMBL/GenBank/DDBJ whole genome shotgun (WGS) entry which is preliminary data.</text>
</comment>
<evidence type="ECO:0000256" key="1">
    <source>
        <dbReference type="ARBA" id="ARBA00001936"/>
    </source>
</evidence>
<accession>R4Z0S7</accession>
<sequence length="292" mass="31435">MPVGMIAENPESVPVLDAATVVLLRDSDGTEPTGTPGPGLEVLMMRRNLDSDFVGGAYVFPGGAVDPDDDPVVQPRIAHASLRPGWELAPRVAAVREAFEEAGLLLARRSHQEHTVSLQEPEAARLIDGLIPGAAPSSTPSWRELIDSGSANMGQLCVAEDLVLQVDRLMPLSRWTTPLGANRRYDTRFYVALAPPRQVALHDDVELVSTRWVAPAQALAEAAAGTITMIFPTVVTMHWLNRFTTATEALVALDGRDDPTAVTPELITEGKRLVIRLPDGSRFDAETAAPLD</sequence>
<keyword evidence="5" id="KW-0460">Magnesium</keyword>
<gene>
    <name evidence="8" type="ORF">BN381_100114</name>
</gene>
<dbReference type="SUPFAM" id="SSF55811">
    <property type="entry name" value="Nudix"/>
    <property type="match status" value="1"/>
</dbReference>
<evidence type="ECO:0000259" key="7">
    <source>
        <dbReference type="PROSITE" id="PS51462"/>
    </source>
</evidence>
<dbReference type="PROSITE" id="PS51462">
    <property type="entry name" value="NUDIX"/>
    <property type="match status" value="1"/>
</dbReference>
<evidence type="ECO:0000256" key="4">
    <source>
        <dbReference type="ARBA" id="ARBA00022801"/>
    </source>
</evidence>
<name>R4Z0S7_9ACTN</name>